<keyword evidence="7" id="KW-1185">Reference proteome</keyword>
<dbReference type="InterPro" id="IPR009081">
    <property type="entry name" value="PP-bd_ACP"/>
</dbReference>
<dbReference type="SUPFAM" id="SSF56801">
    <property type="entry name" value="Acetyl-CoA synthetase-like"/>
    <property type="match status" value="7"/>
</dbReference>
<dbReference type="InterPro" id="IPR006162">
    <property type="entry name" value="Ppantetheine_attach_site"/>
</dbReference>
<dbReference type="Gene3D" id="1.10.1200.10">
    <property type="entry name" value="ACP-like"/>
    <property type="match status" value="6"/>
</dbReference>
<protein>
    <recommendedName>
        <fullName evidence="5">Carrier domain-containing protein</fullName>
    </recommendedName>
</protein>
<evidence type="ECO:0000256" key="2">
    <source>
        <dbReference type="ARBA" id="ARBA00022450"/>
    </source>
</evidence>
<dbReference type="InterPro" id="IPR025110">
    <property type="entry name" value="AMP-bd_C"/>
</dbReference>
<dbReference type="InterPro" id="IPR023213">
    <property type="entry name" value="CAT-like_dom_sf"/>
</dbReference>
<dbReference type="Pfam" id="PF00975">
    <property type="entry name" value="Thioesterase"/>
    <property type="match status" value="1"/>
</dbReference>
<dbReference type="NCBIfam" id="NF003417">
    <property type="entry name" value="PRK04813.1"/>
    <property type="match status" value="9"/>
</dbReference>
<dbReference type="PROSITE" id="PS00455">
    <property type="entry name" value="AMP_BINDING"/>
    <property type="match status" value="7"/>
</dbReference>
<dbReference type="InterPro" id="IPR020845">
    <property type="entry name" value="AMP-binding_CS"/>
</dbReference>
<evidence type="ECO:0000256" key="3">
    <source>
        <dbReference type="ARBA" id="ARBA00022553"/>
    </source>
</evidence>
<dbReference type="PANTHER" id="PTHR45527">
    <property type="entry name" value="NONRIBOSOMAL PEPTIDE SYNTHETASE"/>
    <property type="match status" value="1"/>
</dbReference>
<dbReference type="CDD" id="cd17646">
    <property type="entry name" value="A_NRPS_AB3403-like"/>
    <property type="match status" value="1"/>
</dbReference>
<dbReference type="Pfam" id="PF13193">
    <property type="entry name" value="AMP-binding_C"/>
    <property type="match status" value="6"/>
</dbReference>
<dbReference type="GO" id="GO:0043041">
    <property type="term" value="P:amino acid activation for nonribosomal peptide biosynthetic process"/>
    <property type="evidence" value="ECO:0007669"/>
    <property type="project" value="TreeGrafter"/>
</dbReference>
<reference evidence="6" key="1">
    <citation type="journal article" date="2014" name="Int. J. Syst. Evol. Microbiol.">
        <title>Complete genome sequence of Corynebacterium casei LMG S-19264T (=DSM 44701T), isolated from a smear-ripened cheese.</title>
        <authorList>
            <consortium name="US DOE Joint Genome Institute (JGI-PGF)"/>
            <person name="Walter F."/>
            <person name="Albersmeier A."/>
            <person name="Kalinowski J."/>
            <person name="Ruckert C."/>
        </authorList>
    </citation>
    <scope>NUCLEOTIDE SEQUENCE</scope>
    <source>
        <strain evidence="6">CGMCC 4.7278</strain>
    </source>
</reference>
<dbReference type="Gene3D" id="2.30.38.10">
    <property type="entry name" value="Luciferase, Domain 3"/>
    <property type="match status" value="5"/>
</dbReference>
<reference evidence="6" key="2">
    <citation type="submission" date="2020-09" db="EMBL/GenBank/DDBJ databases">
        <authorList>
            <person name="Sun Q."/>
            <person name="Zhou Y."/>
        </authorList>
    </citation>
    <scope>NUCLEOTIDE SEQUENCE</scope>
    <source>
        <strain evidence="6">CGMCC 4.7278</strain>
    </source>
</reference>
<dbReference type="InterPro" id="IPR001242">
    <property type="entry name" value="Condensation_dom"/>
</dbReference>
<dbReference type="GO" id="GO:0008610">
    <property type="term" value="P:lipid biosynthetic process"/>
    <property type="evidence" value="ECO:0007669"/>
    <property type="project" value="UniProtKB-ARBA"/>
</dbReference>
<dbReference type="GO" id="GO:0009239">
    <property type="term" value="P:enterobactin biosynthetic process"/>
    <property type="evidence" value="ECO:0007669"/>
    <property type="project" value="TreeGrafter"/>
</dbReference>
<dbReference type="Gene3D" id="3.30.559.10">
    <property type="entry name" value="Chloramphenicol acetyltransferase-like domain"/>
    <property type="match status" value="6"/>
</dbReference>
<dbReference type="Gene3D" id="3.30.559.30">
    <property type="entry name" value="Nonribosomal peptide synthetase, condensation domain"/>
    <property type="match status" value="6"/>
</dbReference>
<dbReference type="FunFam" id="3.40.50.12780:FF:000012">
    <property type="entry name" value="Non-ribosomal peptide synthetase"/>
    <property type="match status" value="6"/>
</dbReference>
<gene>
    <name evidence="6" type="ORF">GCM10011591_11810</name>
</gene>
<dbReference type="RefSeq" id="WP_188827750.1">
    <property type="nucleotide sequence ID" value="NZ_BMMW01000001.1"/>
</dbReference>
<feature type="domain" description="Carrier" evidence="5">
    <location>
        <begin position="5023"/>
        <end position="5098"/>
    </location>
</feature>
<dbReference type="InterPro" id="IPR042099">
    <property type="entry name" value="ANL_N_sf"/>
</dbReference>
<keyword evidence="3" id="KW-0597">Phosphoprotein</keyword>
<dbReference type="InterPro" id="IPR001031">
    <property type="entry name" value="Thioesterase"/>
</dbReference>
<dbReference type="FunFam" id="3.30.300.30:FF:000010">
    <property type="entry name" value="Enterobactin synthetase component F"/>
    <property type="match status" value="1"/>
</dbReference>
<feature type="domain" description="Carrier" evidence="5">
    <location>
        <begin position="3897"/>
        <end position="3972"/>
    </location>
</feature>
<dbReference type="CDD" id="cd19540">
    <property type="entry name" value="LCL_NRPS-like"/>
    <property type="match status" value="6"/>
</dbReference>
<dbReference type="InterPro" id="IPR000873">
    <property type="entry name" value="AMP-dep_synth/lig_dom"/>
</dbReference>
<organism evidence="6 7">
    <name type="scientific">Nocardia camponoti</name>
    <dbReference type="NCBI Taxonomy" id="1616106"/>
    <lineage>
        <taxon>Bacteria</taxon>
        <taxon>Bacillati</taxon>
        <taxon>Actinomycetota</taxon>
        <taxon>Actinomycetes</taxon>
        <taxon>Mycobacteriales</taxon>
        <taxon>Nocardiaceae</taxon>
        <taxon>Nocardia</taxon>
    </lineage>
</organism>
<dbReference type="InterPro" id="IPR020802">
    <property type="entry name" value="TesA-like"/>
</dbReference>
<dbReference type="InterPro" id="IPR045851">
    <property type="entry name" value="AMP-bd_C_sf"/>
</dbReference>
<proteinExistence type="predicted"/>
<feature type="region of interest" description="Disordered" evidence="4">
    <location>
        <begin position="1932"/>
        <end position="1956"/>
    </location>
</feature>
<feature type="domain" description="Carrier" evidence="5">
    <location>
        <begin position="6085"/>
        <end position="6160"/>
    </location>
</feature>
<dbReference type="Pfam" id="PF00668">
    <property type="entry name" value="Condensation"/>
    <property type="match status" value="7"/>
</dbReference>
<dbReference type="NCBIfam" id="TIGR01733">
    <property type="entry name" value="AA-adenyl-dom"/>
    <property type="match status" value="7"/>
</dbReference>
<name>A0A917V622_9NOCA</name>
<evidence type="ECO:0000313" key="7">
    <source>
        <dbReference type="Proteomes" id="UP000612956"/>
    </source>
</evidence>
<dbReference type="FunFam" id="3.40.50.980:FF:000002">
    <property type="entry name" value="Enterobactin synthetase component F"/>
    <property type="match status" value="2"/>
</dbReference>
<dbReference type="InterPro" id="IPR020806">
    <property type="entry name" value="PKS_PP-bd"/>
</dbReference>
<evidence type="ECO:0000259" key="5">
    <source>
        <dbReference type="PROSITE" id="PS50075"/>
    </source>
</evidence>
<dbReference type="SUPFAM" id="SSF52777">
    <property type="entry name" value="CoA-dependent acyltransferases"/>
    <property type="match status" value="13"/>
</dbReference>
<dbReference type="Gene3D" id="3.30.300.30">
    <property type="match status" value="7"/>
</dbReference>
<dbReference type="SMART" id="SM00824">
    <property type="entry name" value="PKS_TE"/>
    <property type="match status" value="1"/>
</dbReference>
<dbReference type="Proteomes" id="UP000612956">
    <property type="component" value="Unassembled WGS sequence"/>
</dbReference>
<dbReference type="GO" id="GO:0005829">
    <property type="term" value="C:cytosol"/>
    <property type="evidence" value="ECO:0007669"/>
    <property type="project" value="TreeGrafter"/>
</dbReference>
<dbReference type="CDD" id="cd05930">
    <property type="entry name" value="A_NRPS"/>
    <property type="match status" value="5"/>
</dbReference>
<dbReference type="FunFam" id="1.10.1200.10:FF:000016">
    <property type="entry name" value="Non-ribosomal peptide synthase"/>
    <property type="match status" value="2"/>
</dbReference>
<dbReference type="Gene3D" id="3.40.50.980">
    <property type="match status" value="10"/>
</dbReference>
<dbReference type="InterPro" id="IPR029058">
    <property type="entry name" value="AB_hydrolase_fold"/>
</dbReference>
<feature type="domain" description="Carrier" evidence="5">
    <location>
        <begin position="2814"/>
        <end position="2889"/>
    </location>
</feature>
<feature type="domain" description="Carrier" evidence="5">
    <location>
        <begin position="1701"/>
        <end position="1776"/>
    </location>
</feature>
<feature type="domain" description="Carrier" evidence="5">
    <location>
        <begin position="610"/>
        <end position="685"/>
    </location>
</feature>
<dbReference type="SMART" id="SM00823">
    <property type="entry name" value="PKS_PP"/>
    <property type="match status" value="7"/>
</dbReference>
<evidence type="ECO:0000256" key="4">
    <source>
        <dbReference type="SAM" id="MobiDB-lite"/>
    </source>
</evidence>
<dbReference type="GO" id="GO:0072330">
    <property type="term" value="P:monocarboxylic acid biosynthetic process"/>
    <property type="evidence" value="ECO:0007669"/>
    <property type="project" value="UniProtKB-ARBA"/>
</dbReference>
<comment type="caution">
    <text evidence="6">The sequence shown here is derived from an EMBL/GenBank/DDBJ whole genome shotgun (WGS) entry which is preliminary data.</text>
</comment>
<keyword evidence="2" id="KW-0596">Phosphopantetheine</keyword>
<dbReference type="Gene3D" id="3.40.50.1820">
    <property type="entry name" value="alpha/beta hydrolase"/>
    <property type="match status" value="1"/>
</dbReference>
<dbReference type="GO" id="GO:0047527">
    <property type="term" value="F:2,3-dihydroxybenzoate-serine ligase activity"/>
    <property type="evidence" value="ECO:0007669"/>
    <property type="project" value="TreeGrafter"/>
</dbReference>
<evidence type="ECO:0000313" key="6">
    <source>
        <dbReference type="EMBL" id="GGK41953.1"/>
    </source>
</evidence>
<dbReference type="EMBL" id="BMMW01000001">
    <property type="protein sequence ID" value="GGK41953.1"/>
    <property type="molecule type" value="Genomic_DNA"/>
</dbReference>
<dbReference type="PANTHER" id="PTHR45527:SF1">
    <property type="entry name" value="FATTY ACID SYNTHASE"/>
    <property type="match status" value="1"/>
</dbReference>
<dbReference type="GO" id="GO:0009366">
    <property type="term" value="C:enterobactin synthetase complex"/>
    <property type="evidence" value="ECO:0007669"/>
    <property type="project" value="TreeGrafter"/>
</dbReference>
<dbReference type="SUPFAM" id="SSF53474">
    <property type="entry name" value="alpha/beta-Hydrolases"/>
    <property type="match status" value="1"/>
</dbReference>
<dbReference type="Pfam" id="PF00501">
    <property type="entry name" value="AMP-binding"/>
    <property type="match status" value="7"/>
</dbReference>
<dbReference type="Pfam" id="PF00550">
    <property type="entry name" value="PP-binding"/>
    <property type="match status" value="7"/>
</dbReference>
<dbReference type="FunFam" id="2.30.38.10:FF:000001">
    <property type="entry name" value="Non-ribosomal peptide synthetase PvdI"/>
    <property type="match status" value="3"/>
</dbReference>
<comment type="cofactor">
    <cofactor evidence="1">
        <name>pantetheine 4'-phosphate</name>
        <dbReference type="ChEBI" id="CHEBI:47942"/>
    </cofactor>
</comment>
<evidence type="ECO:0000256" key="1">
    <source>
        <dbReference type="ARBA" id="ARBA00001957"/>
    </source>
</evidence>
<dbReference type="SUPFAM" id="SSF47336">
    <property type="entry name" value="ACP-like"/>
    <property type="match status" value="7"/>
</dbReference>
<feature type="domain" description="Carrier" evidence="5">
    <location>
        <begin position="7138"/>
        <end position="7213"/>
    </location>
</feature>
<dbReference type="PROSITE" id="PS00012">
    <property type="entry name" value="PHOSPHOPANTETHEINE"/>
    <property type="match status" value="5"/>
</dbReference>
<dbReference type="InterPro" id="IPR010071">
    <property type="entry name" value="AA_adenyl_dom"/>
</dbReference>
<dbReference type="InterPro" id="IPR036736">
    <property type="entry name" value="ACP-like_sf"/>
</dbReference>
<sequence>MSNTTGARAEIEQLAALVATVAMIEPARIAVSFDGVALAYGDLDARLTATAELTGGVLDAETLVQVVLAEIFPTAIEAEEGAFGRLIGELAADAMAALGVEAVAGMPTLVDRFLDQAALSPDAVAVEFDGQTLTYAAFDARVRILAARLRELGVGPESLVGLAMRRSLELIVAVHAIVRVGGAYVPLDPDHPVERLHYVLDTARPVVVVTRECDAPDLADAPLLRTDDIDWSVDAPEVAPTAQADNTAYVIFTSGSTGRPKGVAVTHAAIVANLDWRQRMYGMRADDVVLQKTPYTFDVSVWELFWPLQIGARLVVAEPGRHGDPAYLASLIAAHRVTITHFVPSMLAAFVAELAEVAADLSSLRMVFASGEALPAATAARLRQLSATALHNLYGPTEAAVDVTAHEVTAADEVSVPIGAAADDTDLLVLDENLDEVPAGVVGELYLAGVQLARGYVARPGLTADRFVANPYGLLGERMYRTGDLVRQLPGGGELEYLGRTDFQVKLRGLRIELGEIEAVLASHPRVGNAAVVLHKPVAGEMLVGYFVTTDGAPLEVSELAAHAKSVMPEYMVPSLLVQLDAMPINASGKLDRKALPAPDFSAIAAEYRAPESATELRVAALFADLLGREQIGLDDDFFRLGGNSLIATRAIARLRAEFGVAVDVRDFFDNPTVAVLAALLDGGVADDRPALVAGPRPDVVPLSPAQQRMWFLNRFDTETGAYNIPIAVRLTGALDTDALRAAVVDLLARHEVLRTVYPAREGVGTQEVLTVDDAVQALGGVLELISIAPQELPSVLEREIMGGFDVTAAPPLRARLLRLADDEHVLVFVVHHISSDGWSAGPLVRDTMTAYYARTAGEAPVFAALPVQYADYTLWQRELLGAEDDATSRAGKEIAFWRDTLAGLPDESSLPTDRPRPTHASLHGQRVDFALSPELVAALESVAAHRGATLFMVLHAALSVLIARLSGVDDVAIGSPVAGRGAAELDDVIGMFVNTAVLRTDVRSAEPFTAFLDRVRAGDLAAFEHTTLPFERLVEVLAPPRSAGRHPLFQVALSLLNLPQTSFELPGLTAAAVELPYDVEKFDLSVTLRSSDDRGLSGEFSYATELFDATTVETMVRRFTGLLAAIAATPTVAVADLPLLIGDEFGELTSRSGGVSVPAPALPEILARAAANPRAVALRDRGRSVSYGELDLASSRLASQLASRGIGPGDVVAVSIPRSAESVTAVWGVLRAGAAFLPVDPTYPADRISHMLGDSGAVVGITVDDVRDALPAMVDWIVLGDNMIDSAALAAVDARRLLNEVVAGDDSVRAANPEVAGGRDDDARVASIAAQGDSAQVPARALDSRDPAYVIYTSGTTGLPKGVVIPQSAVSAYLPVQAERYRAAADARVLHVASPSFDISIAEFLLTVTAGSTMVIAPAGVFGGAELGELLRVERVTHVIITPSALATVQPENLPDLRVVVVGGEACPVELVQRWTTAIPGLVFRNGYGPTETTIVTNISEPLRGDSAVTLGAPVEGTTEFVLDERLRPVPVGVAGELYVAGPQLARGYHRRPGLTAERFVTNPYAVGERMYRTGDLVRWNSAGELVYLGRNDFQVKVRGFRIELAEIDAVLGKHPSVDFAATVGHTTDAGATVLVSYVVPVDGAALGPADLIAHAAAQLAAHMVPAAVVVLDEVPLTPVGKLDRAALPAPVFEAAVYRAPETATEQVVAAAFAEVLGVERVGRDDNFFDLGGTSLLATRLMARLSTDLETAVPVRQLFDTATVSTLAAAAEALRGTGIGRPALVAGERADVLPLSPAQQRMWFMNRFDPGSATDNIPLAVRLTGDVDVAALNAALVDVLDRHEVLRTRYPEVAGSAVAEILPAVGAVPALLPQVVDAEALPATLRALVATGFDLTHDLPVRATLLRARAESVGGELDNGARGTAETFASKIPDDQASSQSTAAPSGAAGLSGVHTTGLSGEPRSVASEYVLVLVLHHIAGDGFSFGPLIRDVLTAYSARMSGGVPGWAPLDVQYVDYALWQHAVLGDDSDAESLAAQQVAYWRDTLAGAPEQLELPTDRVRPAFASRQGGLHRLELDASTHAALAEFARAHGVTVFMAAHAVFAVLLARLSATTDISVGTPVAGRGDRALDDLVGMFVNTLVLRTEINPAESFADLLARVRDIDIAAFGNADVPFERLVDAIDPVRSTARNPLFQVMLSLNEATPTRVELPNLAVDGLDLPTGIAKFDLELTLTEQRDESGSPAGISGAFLFATDLFDASTIAAFATRFTRLLTAALTNPAQPVGDAPMLDAAEVADAVVAHNDTAIDYAPATLPDLLFAQVAATPTAVAVRVDAPDSTTPGATYQDFSNKVSQLARHLITLGAAPGTTVAVAVRRGLDQLVAIHAVLATGAAYVPVDPDHPADRTEYVLALTTPIAVLTSDIAAARGHDGTTINLATLDLTDVSTAPITNQDRRVPLHPDHLAYILFTSGSTGKPKGVAVSHRAVANQVRWLQSAYPLTGGDVVFQKTPFTFDASVWELVWPITAGAQLLIATPDGHADPAYLAEATARNGVTVVQYVPSVLAAVMNEGPQGDSLTKVFVGGEALSADLAAAVRAQTGATVINLYGPTETTIQVTTHEVVESTGSAPIGLPVANSRVYVLDSRLHPVPHGVAGELYVAGAQLADGYAARPDLTAERFVASPWGTGERLYRTGDLVAWRATETGTALHYLGRTDFQVKLRGLRIEPAEIETALLSVAGITRAAVLVRDNQLVAYVVGEAETTVLSGAVAAALPSYMVPSAYVFLPAFPLNASGKLDRAALPAPEFTPTEFREPATETERAVANTFAGVLGIDQVGLDDDFFALGGNSLLATQVAARIGVAVDAKVPVRALFEASTVEGLAARVEQARGTGSRRGPVAGVRPERIPLSPAQQRMWFLQRFEPESTAYLIPVAMRLSGDLNVDALRNALGDLIARHETLRTIYPEFDGVATQLVTDAFTPDLPVAETTIDEVPSAVAAALSRGFDITTEVPVRAALLKLAPTEHVLVLVVHHIAADGWSLGPLTRDLVTAYAARNAGHHPQLPPLAVHYADYALWQTTDLGSVADTTSPLANQLTYWTERLAGLPDALTVAADRRRPLVASNRGATTLARIDADTHRGIDKLAKATRTSTFMVLHAALSVLLARLAGATDIAVGTPVAGRGHRELDDLVGMFVNTLVLRAEVAPDQTFADLLAQVRDTDLDAFDHADVPFEYLVDALNPARSQAYSPLYQVSLALQNKRVSAFELPGLTLSAVDLPDAPIETDLDFTFVDTYAANGDAAGLDLELRYATDLFDADTVTGFADMLARLLSAAVADPRLPVGELPLLAEETATTLVTANNGPVIDLQAYLANLGVADATVGHFLDATAQRHPDGVAVRCEGEQLTYRELAAASNRVARALIACGVGPEIPVAVALPRGIDLLVILHGVFIAGGVYVPIDPVQPVDRINSVIEQSGPRLLIAADPAALTHLDAVRATTESVHFAASSRAGLPVFSAAQLLATPASSAPVADAERLAALHPEQPAYVLFTSGSTGKPKGVQVTHRGLVNELSWVCGEYGLTSDDRMLQRAALTFDVSMGELLAPSLVGATVVLSRAGGHLDLAYQAQVLREERITFVEFVPSVLAALLAEDLGDALADLRMLHVGGEELPPALAAAVLEVTNAEVHNTYGPTEAAICATGHAVTAPIDPVEMPIGRPCWNTRAYVLDSRLHPVAPGVAGELYLAGDQLARGYLGRPDLTSDRFVADPFGVPGDRMYRTGDLVRRNRAGELIYLGRNDFQVKIRGLRIELGEIEAALNDAAGVTHAVVLPVTGPDGRDTLVAYIGGDVAEADVRAHVAARVPAYMVPAHFVVLDTIPLNSAGKLDRKALPVPDLSATSTYVAPRPGAETVVAGVISELLSLDRVGAADDFFAVGGNSLLAMRLIARVNAALGSALEVRDVFDASTVAELAARAGEPADALPALVAGPRPDRIPLSLAQTRMWLLNRIDPDSAVYTLPIALRLIGDLDLGALRAALRDVLDRHEALRTVYPEDAVGPVQVVLPVDQVMPDLTIVDATENELVDAVRGLVGAGFDLAARPPLRAGVLRRVEADATEHVIVLAIHHIAADGVSTGPLARDLVTAYLARRDGNAPSWTPLAVQYPDFTLWQHEVLGDASDPTSRLARQLDHWRTELADLAPVLELATDRPRQAARTGLGASIDFDVPADLVAGIAELARRHGVSPFMVVHAVFALTLSRSGAGDDIAVGTPIAGRSDAALDDLVGMFVNTLVLRTGVDASKGFADLLAEVRAADLRAFDNADLPFERLVDELNPVRSTAYSPIVQVMLAFEHREDTSVDLPGLTVAEFEMPATTTQFDLSLAINEIVDADGAPAIRGWLRYATDLFDETTVADLGTRFTRLLAAVIADDTAPIGDLSLLDAADVAQLARWNNTFVPGDPNATLVSMFAAQAARTPDSIALDFEGATLTYRAFAGRVARLARWLINEGVGAETVVGVGFRRGFDLLVAIYAVQAAGAAYLPLDGDHPADRIAHVLDTARPVCVLAGPEFPSLPGVVDLSAIDLSTFADTPVTDAERLRPLRSADLAYVLFTSGSTGKPKGVAVTHAAIVNRLVWMQDAYQLTGDDVVLQKTPITFDVSVWELFWPLQIGATLVVARPDGHRDPAYLADVIARARVGVAHFVPSMLAAFLAEPRAAEAVSLRQVFASGEALPAADAQRLRALIPGVAVHNLYGPTEAAVDVSFHEVTDADNLTVPIGAPVANTALHVLDARLRPVPVGVPGELYLAGVQLARGYLSRPDITADRFVANPLGEPGERMYRTGDLVIRTRTGELEYLGRTDFQVKLRGLRIELGEIEAVLTALPEVERAVVTVRDDGTGDYLAAYVVPTAPSGVSEATSAEGVAAAADTAAERGALAASADAGRDAAGSDAATANTVAGTANTEGGKPEPVDAPGVSTVTLDIDLDNVRAHAQRALPAYMVPTAFVVLNQFPVNASGKLDRRALPAPEVTTREFRDPATESEQLVAIVFADVLGVDQVGADDGFFELGGNSLIATRVVSRLGAALNRQVPLAWLFEAPSVAELAARIDADDTAARRIPLVAGARPARIPLSPAQQRLWFLNRFDPESASYNVPIAVRLTGELDVDALSAAVTDLVARHEILRTYYPETVDGPVQEILSTDETGIALVVRDIDPVNVLANVTALAATAFDVTTAAPWQVVLYRLTGDEAVLALVVHHISADASSIPPLVGDLMTAYLARREGAAPQWAPLPIQYADYALWQRAVLGDENDPTSVSARQVDFWRTELAGVPDELALPFDRQRPANRGLAGGTVPFTLDATTHTRLTELARESGATLFMVVHTAFAALLGRLSGSADITVGTPVAGRGEAGIDNLIGMFVNTLVFRTRLMPGESFQQLLARQRATDLAVFANADVPFERLVDVLDPPRSTARHPLFQVGFSFQNFDRAELELPGITVSALDTTDEQSQFDLHLIVSDNYADNGTAAGMGGVLTFARDVFDVETARAIGARLERLLTSVAEAPRTSLDAFELLAPAEREQVLVEWNATEYPVVNTVPLLARFEEQVALRPDSVALIFEGTELTYAEFAARVHQLARWLIAEGVGPDVIVTIAMRRSVDLVVAMYAIVAAGGAYLPVDPDHPADRIAMVLETATPALVLTTDRDAFTASDFRTVSVDSLALSEYSSLEVTDAERVAPLRGDNLAYVLFTSGSTGKPKGVAITHEAIGNQLAWLNDYFAITEADSYLQKTAVTFDVSLWGYFAPLAVGARIVLATPDGHRDPEYLAELIATHQVTITDFVPSMLDTFAGHVTREQLTSLRVVLAIGEALTPETVAAFGAHSDATVYNTYGPTEAAVSVTVWPGDDTSIGGTSVPIGVPEWNTQVYVLDTRLRPVAPGVAGELYLAGDQLARGYLRRPDLSADRFVANPLGTPGGRMYRTGDLVRWTRDGVLVYLGRIDFQVKFRGQRIELGDIESALRGNAAVSNAAVLVVASPTGDRLVGYVVPVPGASPAPADLRAAAATVLPSYMVPEVVVVLDEFPLNTSGKLDRKALPAPEFVGRPFRAPVTPVEIAVASTFAEVLEQAEVGLDDDFFELGGNSLVATRVAARLGAALATRVPVRALFETSTVADLAAALAGTAGAGGRRPLVAGPRPAPIPLSAAQQRMWLLNRLDPESAAYNIPIAVRLTGSDVDPAALAAAVADVLDRHEVLRTAYPMVDGEGTQAIWNIVPTPVVETVDPVALPGLVAAEVSRGFDVTAAPPVRVRILVTGPDEVVLVVVVHHISSDGFSAGPLLADTAQAYFARHAGTAPSWTPLAVQYADYTLWQREILGDAADAESLVSRQTAFWRDALADLPAVLELPLDRPRPAVASQRGAVVETVVPAEVWGRVSAASRAHDATEFMVAHTALAALLARLSGGDDIAIGTPVAGRGDAALDALVGMFVNTLVLRLGVDPTASFAELLARARSVDLNAFEHADLPFERLVDALDPVRSTAHTPLFQVMLAFQNMGATTQELSVGDVTVSGIDLAGAVARFDLDLVLTAADDGGQLVTLTYATDLFDASTADRIISGYVAMLTAIATAPATRVGDVDLFTAKDRTALELWHDTSTARSLEVLSAAFDRQVAATPTAIAVNAEETSLTYREFSIRVNSLARLLIRRGVGPDTPVAVAARRSIDQLIAVYAVLAAGGVYVPVDSDQPAERIARILGLARPALVLTTLAEAGELSVDTAVDVLAVDDLDLGGYAAGPIVDGERIEPLRPEHTAYVIFTSGSTGLPKGVAVTHRAIVNQLAWFAGKFGIGGDDTVLHKTPVTFDASIWELLLPLRVGASLVLARPGGHGDPTYLADLIATRGVTTAQFAPTLLAAYVAEPAARRASLRRVFAGGEALSADLAQRVRAVTGADVINLYGPTEATVQVSTHIVSDRDTETVPIGAPVANTRLHVLDGLLRPVPPGVVGELYVSGEQVAVGYIGQAALTAERFVADPFDNGRRLYRTGDRVRWVAGELDYVGRADLQVKLNGQRIELGEVEAVLRAQSGVADAAVAVVAGTSADRLVGYVVAAHGVSLDPAAIRTALAAELPGYLVPAVTLVLDEFPVNASGKLDRAALPIPQLREVVYRAPVTTTERIVAAEFARVLDRERIGLDDNFFDLGGNSLNAVVLSSRLGAALGVTLPVNWLFTESTVAELVARLESGTGSADDAFGVILPLRTAGTGAPLFCIHPVGGVSWSFAGLTRHLDANRPVYGLQSPALSADAPLPTSIEEWAEIYVAAIRSVQPDGPYHLLGWSLGGLLAHAVATRLQAQGFAVESLTLLDSWHGDGPSATPAPTMGDLLGGLTIDGIDDAVFDADGVASIAAAVAELGGPLAALDAGRIERIVDAAVDSMRMLDGYVPNKFDGDVVYFAAATDDPTGLAGARTWTDTVTGTVTAYPIEVTHWAMTSEPALARIGAVLNRADSEEVGSAT</sequence>
<dbReference type="PROSITE" id="PS50075">
    <property type="entry name" value="CARRIER"/>
    <property type="match status" value="7"/>
</dbReference>
<dbReference type="FunFam" id="3.40.50.980:FF:000001">
    <property type="entry name" value="Non-ribosomal peptide synthetase"/>
    <property type="match status" value="3"/>
</dbReference>
<dbReference type="GO" id="GO:0031177">
    <property type="term" value="F:phosphopantetheine binding"/>
    <property type="evidence" value="ECO:0007669"/>
    <property type="project" value="InterPro"/>
</dbReference>
<accession>A0A917V622</accession>
<dbReference type="NCBIfam" id="NF004282">
    <property type="entry name" value="PRK05691.1"/>
    <property type="match status" value="8"/>
</dbReference>
<dbReference type="Gene3D" id="3.40.50.12780">
    <property type="entry name" value="N-terminal domain of ligase-like"/>
    <property type="match status" value="2"/>
</dbReference>